<dbReference type="Proteomes" id="UP000034607">
    <property type="component" value="Unassembled WGS sequence"/>
</dbReference>
<dbReference type="InterPro" id="IPR005883">
    <property type="entry name" value="PilM"/>
</dbReference>
<dbReference type="Gene3D" id="3.30.1490.300">
    <property type="match status" value="1"/>
</dbReference>
<dbReference type="PIRSF" id="PIRSF019169">
    <property type="entry name" value="PilM"/>
    <property type="match status" value="1"/>
</dbReference>
<dbReference type="InterPro" id="IPR003494">
    <property type="entry name" value="SHS2_FtsA"/>
</dbReference>
<dbReference type="SUPFAM" id="SSF53067">
    <property type="entry name" value="Actin-like ATPase domain"/>
    <property type="match status" value="2"/>
</dbReference>
<dbReference type="GO" id="GO:0051301">
    <property type="term" value="P:cell division"/>
    <property type="evidence" value="ECO:0007669"/>
    <property type="project" value="InterPro"/>
</dbReference>
<dbReference type="InterPro" id="IPR050696">
    <property type="entry name" value="FtsA/MreB"/>
</dbReference>
<dbReference type="Pfam" id="PF11104">
    <property type="entry name" value="PilM_2"/>
    <property type="match status" value="1"/>
</dbReference>
<organism evidence="2 3">
    <name type="scientific">Candidatus Amesbacteria bacterium GW2011_GWA2_47_11</name>
    <dbReference type="NCBI Taxonomy" id="1618357"/>
    <lineage>
        <taxon>Bacteria</taxon>
        <taxon>Candidatus Amesiibacteriota</taxon>
    </lineage>
</organism>
<sequence length="340" mass="35741">MSDLPKLGIDIGSVAIKLVELSPLRKDKWKLATAISAATPGSGIGGGQGDLLAVTAVLVKMIKESGAKARKAVVALPEEQVSSHIVEMPLLSDAEVKQALKWQVEQYIPIPEEKAVWSHQVIKRDEAGGGMEVLLVAASKSLVNSAVAVLEKAGLEVVAIETELTAAARAEVAHGYPLSMVVDIGAKSTDLGVVREGQLVFSRTIPTGGEGFTRAIESGLGMERSQAEQYRNTYGFAGDKLGGKLVEVMRPVLVVVGNEVKKTADFYTSKHPGETVKLVTLSGGMAVVPELAGVLSGMVGMEVAIGNPLLKVVTDAKRPKISPIEGPFYAVAIGLAMREL</sequence>
<gene>
    <name evidence="2" type="ORF">UX78_C0012G0034</name>
</gene>
<proteinExistence type="predicted"/>
<dbReference type="PANTHER" id="PTHR32432:SF3">
    <property type="entry name" value="ETHANOLAMINE UTILIZATION PROTEIN EUTJ"/>
    <property type="match status" value="1"/>
</dbReference>
<dbReference type="CDD" id="cd24049">
    <property type="entry name" value="ASKHA_NBD_PilM"/>
    <property type="match status" value="1"/>
</dbReference>
<dbReference type="InterPro" id="IPR043129">
    <property type="entry name" value="ATPase_NBD"/>
</dbReference>
<dbReference type="EMBL" id="LCNM01000012">
    <property type="protein sequence ID" value="KKU56101.1"/>
    <property type="molecule type" value="Genomic_DNA"/>
</dbReference>
<dbReference type="SMART" id="SM00842">
    <property type="entry name" value="FtsA"/>
    <property type="match status" value="1"/>
</dbReference>
<dbReference type="NCBIfam" id="TIGR01175">
    <property type="entry name" value="pilM"/>
    <property type="match status" value="1"/>
</dbReference>
<dbReference type="Gene3D" id="3.30.420.40">
    <property type="match status" value="2"/>
</dbReference>
<accession>A0A0G1RG67</accession>
<dbReference type="PANTHER" id="PTHR32432">
    <property type="entry name" value="CELL DIVISION PROTEIN FTSA-RELATED"/>
    <property type="match status" value="1"/>
</dbReference>
<feature type="domain" description="SHS2" evidence="1">
    <location>
        <begin position="6"/>
        <end position="171"/>
    </location>
</feature>
<comment type="caution">
    <text evidence="2">The sequence shown here is derived from an EMBL/GenBank/DDBJ whole genome shotgun (WGS) entry which is preliminary data.</text>
</comment>
<reference evidence="2 3" key="1">
    <citation type="journal article" date="2015" name="Nature">
        <title>rRNA introns, odd ribosomes, and small enigmatic genomes across a large radiation of phyla.</title>
        <authorList>
            <person name="Brown C.T."/>
            <person name="Hug L.A."/>
            <person name="Thomas B.C."/>
            <person name="Sharon I."/>
            <person name="Castelle C.J."/>
            <person name="Singh A."/>
            <person name="Wilkins M.J."/>
            <person name="Williams K.H."/>
            <person name="Banfield J.F."/>
        </authorList>
    </citation>
    <scope>NUCLEOTIDE SEQUENCE [LARGE SCALE GENOMIC DNA]</scope>
</reference>
<dbReference type="AlphaFoldDB" id="A0A0G1RG67"/>
<evidence type="ECO:0000313" key="3">
    <source>
        <dbReference type="Proteomes" id="UP000034607"/>
    </source>
</evidence>
<evidence type="ECO:0000259" key="1">
    <source>
        <dbReference type="SMART" id="SM00842"/>
    </source>
</evidence>
<evidence type="ECO:0000313" key="2">
    <source>
        <dbReference type="EMBL" id="KKU56101.1"/>
    </source>
</evidence>
<protein>
    <submittedName>
        <fullName evidence="2">Type IV pilus assembly protein PilM</fullName>
    </submittedName>
</protein>
<name>A0A0G1RG67_9BACT</name>